<evidence type="ECO:0000256" key="1">
    <source>
        <dbReference type="SAM" id="MobiDB-lite"/>
    </source>
</evidence>
<feature type="region of interest" description="Disordered" evidence="1">
    <location>
        <begin position="1"/>
        <end position="22"/>
    </location>
</feature>
<sequence>MRIQMKPRWSEQDTELRSSRAPEPVSRGFKQLALLGIVLFWLFFLGWLGEGGQAGMEMGFMLFGLCQLPMLWRWMRNQLNRWR</sequence>
<feature type="transmembrane region" description="Helical" evidence="2">
    <location>
        <begin position="55"/>
        <end position="75"/>
    </location>
</feature>
<dbReference type="AlphaFoldDB" id="A0A1K2HN74"/>
<dbReference type="RefSeq" id="WP_072429335.1">
    <property type="nucleotide sequence ID" value="NZ_FPKR01000011.1"/>
</dbReference>
<keyword evidence="2" id="KW-0472">Membrane</keyword>
<name>A0A1K2HN74_9NEIS</name>
<feature type="compositionally biased region" description="Basic and acidic residues" evidence="1">
    <location>
        <begin position="8"/>
        <end position="20"/>
    </location>
</feature>
<dbReference type="STRING" id="1121279.SAMN02745887_02841"/>
<reference evidence="3 4" key="1">
    <citation type="submission" date="2016-11" db="EMBL/GenBank/DDBJ databases">
        <authorList>
            <person name="Jaros S."/>
            <person name="Januszkiewicz K."/>
            <person name="Wedrychowicz H."/>
        </authorList>
    </citation>
    <scope>NUCLEOTIDE SEQUENCE [LARGE SCALE GENOMIC DNA]</scope>
    <source>
        <strain evidence="3 4">DSM 18899</strain>
    </source>
</reference>
<evidence type="ECO:0000313" key="4">
    <source>
        <dbReference type="Proteomes" id="UP000186513"/>
    </source>
</evidence>
<keyword evidence="2" id="KW-0812">Transmembrane</keyword>
<evidence type="ECO:0000313" key="3">
    <source>
        <dbReference type="EMBL" id="SFZ78187.1"/>
    </source>
</evidence>
<gene>
    <name evidence="3" type="ORF">SAMN02745887_02841</name>
</gene>
<dbReference type="OrthoDB" id="9135625at2"/>
<organism evidence="3 4">
    <name type="scientific">Chitinimonas taiwanensis DSM 18899</name>
    <dbReference type="NCBI Taxonomy" id="1121279"/>
    <lineage>
        <taxon>Bacteria</taxon>
        <taxon>Pseudomonadati</taxon>
        <taxon>Pseudomonadota</taxon>
        <taxon>Betaproteobacteria</taxon>
        <taxon>Neisseriales</taxon>
        <taxon>Chitinibacteraceae</taxon>
        <taxon>Chitinimonas</taxon>
    </lineage>
</organism>
<accession>A0A1K2HN74</accession>
<evidence type="ECO:0000256" key="2">
    <source>
        <dbReference type="SAM" id="Phobius"/>
    </source>
</evidence>
<protein>
    <submittedName>
        <fullName evidence="3">Uncharacterized protein</fullName>
    </submittedName>
</protein>
<keyword evidence="4" id="KW-1185">Reference proteome</keyword>
<keyword evidence="2" id="KW-1133">Transmembrane helix</keyword>
<proteinExistence type="predicted"/>
<dbReference type="EMBL" id="FPKR01000011">
    <property type="protein sequence ID" value="SFZ78187.1"/>
    <property type="molecule type" value="Genomic_DNA"/>
</dbReference>
<dbReference type="Proteomes" id="UP000186513">
    <property type="component" value="Unassembled WGS sequence"/>
</dbReference>
<feature type="transmembrane region" description="Helical" evidence="2">
    <location>
        <begin position="32"/>
        <end position="49"/>
    </location>
</feature>